<proteinExistence type="predicted"/>
<gene>
    <name evidence="2" type="primary">PARPA_02837.1 scaffold 5421</name>
</gene>
<dbReference type="Pfam" id="PF13358">
    <property type="entry name" value="DDE_3"/>
    <property type="match status" value="1"/>
</dbReference>
<dbReference type="Proteomes" id="UP000054107">
    <property type="component" value="Unassembled WGS sequence"/>
</dbReference>
<reference evidence="2 3" key="1">
    <citation type="submission" date="2014-09" db="EMBL/GenBank/DDBJ databases">
        <authorList>
            <person name="Ellenberger Sabrina"/>
        </authorList>
    </citation>
    <scope>NUCLEOTIDE SEQUENCE [LARGE SCALE GENOMIC DNA]</scope>
    <source>
        <strain evidence="2 3">CBS 412.66</strain>
    </source>
</reference>
<dbReference type="PANTHER" id="PTHR23022:SF135">
    <property type="entry name" value="SI:DKEY-77F5.3"/>
    <property type="match status" value="1"/>
</dbReference>
<feature type="domain" description="Tc1-like transposase DDE" evidence="1">
    <location>
        <begin position="142"/>
        <end position="297"/>
    </location>
</feature>
<dbReference type="InterPro" id="IPR038717">
    <property type="entry name" value="Tc1-like_DDE_dom"/>
</dbReference>
<evidence type="ECO:0000259" key="1">
    <source>
        <dbReference type="Pfam" id="PF13358"/>
    </source>
</evidence>
<dbReference type="Gene3D" id="3.30.420.10">
    <property type="entry name" value="Ribonuclease H-like superfamily/Ribonuclease H"/>
    <property type="match status" value="1"/>
</dbReference>
<organism evidence="2 3">
    <name type="scientific">Parasitella parasitica</name>
    <dbReference type="NCBI Taxonomy" id="35722"/>
    <lineage>
        <taxon>Eukaryota</taxon>
        <taxon>Fungi</taxon>
        <taxon>Fungi incertae sedis</taxon>
        <taxon>Mucoromycota</taxon>
        <taxon>Mucoromycotina</taxon>
        <taxon>Mucoromycetes</taxon>
        <taxon>Mucorales</taxon>
        <taxon>Mucorineae</taxon>
        <taxon>Mucoraceae</taxon>
        <taxon>Parasitella</taxon>
    </lineage>
</organism>
<dbReference type="SUPFAM" id="SSF46689">
    <property type="entry name" value="Homeodomain-like"/>
    <property type="match status" value="1"/>
</dbReference>
<dbReference type="InterPro" id="IPR052338">
    <property type="entry name" value="Transposase_5"/>
</dbReference>
<dbReference type="InterPro" id="IPR009057">
    <property type="entry name" value="Homeodomain-like_sf"/>
</dbReference>
<evidence type="ECO:0000313" key="2">
    <source>
        <dbReference type="EMBL" id="CEP09351.1"/>
    </source>
</evidence>
<evidence type="ECO:0000313" key="3">
    <source>
        <dbReference type="Proteomes" id="UP000054107"/>
    </source>
</evidence>
<name>A0A0B7MTH8_9FUNG</name>
<dbReference type="AlphaFoldDB" id="A0A0B7MTH8"/>
<protein>
    <recommendedName>
        <fullName evidence="1">Tc1-like transposase DDE domain-containing protein</fullName>
    </recommendedName>
</protein>
<sequence length="339" mass="39193">MPNVQSSSNNVQVSSKLETKTLWGIYWLNKENYSMGRIGKAINISKATAQVVIERIKKTGTPIPKPRPGRMKKLDERDLRCLTAITRGNPFASYSQINSMLADHQIEICRATLIHYLKDLGRQKRLRWAKERVNWSMDDWRRVVWSDESRFTVEGYDGEARVIRKVGERYEDRHVFPTTKFGNGSVMIWGWFWAGGFGSLVFIDGSVDQDAYVDILSGKFLPWFTKLSYDEDMDFIFQEDGATCHTGNYTTWWKNSHSIRRFDFWPAQSPDLNPIEHLWSCLERLIHHKKFSLKKVEDLKAALEDAWANIHVDLAERLVGSMEDCCQAVIDAKGGPTKY</sequence>
<dbReference type="GO" id="GO:0003676">
    <property type="term" value="F:nucleic acid binding"/>
    <property type="evidence" value="ECO:0007669"/>
    <property type="project" value="InterPro"/>
</dbReference>
<dbReference type="OrthoDB" id="2446457at2759"/>
<dbReference type="PANTHER" id="PTHR23022">
    <property type="entry name" value="TRANSPOSABLE ELEMENT-RELATED"/>
    <property type="match status" value="1"/>
</dbReference>
<dbReference type="EMBL" id="LN721430">
    <property type="protein sequence ID" value="CEP09351.1"/>
    <property type="molecule type" value="Genomic_DNA"/>
</dbReference>
<dbReference type="InterPro" id="IPR036397">
    <property type="entry name" value="RNaseH_sf"/>
</dbReference>
<keyword evidence="3" id="KW-1185">Reference proteome</keyword>
<accession>A0A0B7MTH8</accession>